<dbReference type="AlphaFoldDB" id="A0AAD7QBA1"/>
<keyword evidence="3 10" id="KW-0645">Protease</keyword>
<keyword evidence="5" id="KW-0378">Hydrolase</keyword>
<dbReference type="InterPro" id="IPR036852">
    <property type="entry name" value="Peptidase_S8/S53_dom_sf"/>
</dbReference>
<dbReference type="Proteomes" id="UP001163823">
    <property type="component" value="Chromosome 3"/>
</dbReference>
<dbReference type="SUPFAM" id="SSF52743">
    <property type="entry name" value="Subtilisin-like"/>
    <property type="match status" value="1"/>
</dbReference>
<comment type="caution">
    <text evidence="10">The sequence shown here is derived from an EMBL/GenBank/DDBJ whole genome shotgun (WGS) entry which is preliminary data.</text>
</comment>
<comment type="caution">
    <text evidence="7">Lacks conserved residue(s) required for the propagation of feature annotation.</text>
</comment>
<dbReference type="InterPro" id="IPR010259">
    <property type="entry name" value="S8pro/Inhibitor_I9"/>
</dbReference>
<organism evidence="10 11">
    <name type="scientific">Quillaja saponaria</name>
    <name type="common">Soap bark tree</name>
    <dbReference type="NCBI Taxonomy" id="32244"/>
    <lineage>
        <taxon>Eukaryota</taxon>
        <taxon>Viridiplantae</taxon>
        <taxon>Streptophyta</taxon>
        <taxon>Embryophyta</taxon>
        <taxon>Tracheophyta</taxon>
        <taxon>Spermatophyta</taxon>
        <taxon>Magnoliopsida</taxon>
        <taxon>eudicotyledons</taxon>
        <taxon>Gunneridae</taxon>
        <taxon>Pentapetalae</taxon>
        <taxon>rosids</taxon>
        <taxon>fabids</taxon>
        <taxon>Fabales</taxon>
        <taxon>Quillajaceae</taxon>
        <taxon>Quillaja</taxon>
    </lineage>
</organism>
<dbReference type="Gene3D" id="3.50.30.30">
    <property type="match status" value="1"/>
</dbReference>
<dbReference type="Pfam" id="PF00082">
    <property type="entry name" value="Peptidase_S8"/>
    <property type="match status" value="1"/>
</dbReference>
<feature type="domain" description="Inhibitor I9" evidence="9">
    <location>
        <begin position="3"/>
        <end position="74"/>
    </location>
</feature>
<dbReference type="EMBL" id="JARAOO010000003">
    <property type="protein sequence ID" value="KAJ7978227.1"/>
    <property type="molecule type" value="Genomic_DNA"/>
</dbReference>
<accession>A0AAD7QBA1</accession>
<proteinExistence type="inferred from homology"/>
<evidence type="ECO:0000256" key="2">
    <source>
        <dbReference type="ARBA" id="ARBA00011073"/>
    </source>
</evidence>
<comment type="similarity">
    <text evidence="2 7">Belongs to the peptidase S8 family.</text>
</comment>
<gene>
    <name evidence="10" type="ORF">O6P43_007728</name>
</gene>
<evidence type="ECO:0000313" key="11">
    <source>
        <dbReference type="Proteomes" id="UP001163823"/>
    </source>
</evidence>
<dbReference type="InterPro" id="IPR037045">
    <property type="entry name" value="S8pro/Inhibitor_I9_sf"/>
</dbReference>
<dbReference type="GO" id="GO:0006508">
    <property type="term" value="P:proteolysis"/>
    <property type="evidence" value="ECO:0007669"/>
    <property type="project" value="UniProtKB-KW"/>
</dbReference>
<keyword evidence="4" id="KW-0732">Signal</keyword>
<evidence type="ECO:0000256" key="7">
    <source>
        <dbReference type="PROSITE-ProRule" id="PRU01240"/>
    </source>
</evidence>
<protein>
    <submittedName>
        <fullName evidence="10">Subtilisin-like protease</fullName>
    </submittedName>
</protein>
<keyword evidence="11" id="KW-1185">Reference proteome</keyword>
<sequence>MPEDFTSHHHWYSATISSLSSTNMPSSSDEKPLVVDSYNDALHGFSAVLFQDELESLKQTTGLISAHSDRKVTLDTTQTYEFLSLSPSHESESFSDYGFATKIPARWKGGCEGGHDLDPSLCNSKLIDARYFNKGVLAGRPYVNISMASARDNIGHGTHTSSLAAGNYVGGVSYFGYAKGIAAHAKLAMYKVTWPEEKFGSDVLAGLDQAIADGVDVISISMGFDREMKVRNLGHNGTPWVLNVAASNIGRTFAGTLTLGNGHSIVGWSLFPANAMVENFPLIYNKTFSACSSSCSFPRARSAIIICDASKSVNEQIDHVAAAQVYGAVFISEDPQLYEMGSMTCPGVVISPKDAKAVIYYAKTSDLLTASKEFQQTFVGTELAPTVATYSSRGPSWSYPGILKPDIMAPGSMILAAWPPNVPAAEIGTNVFLANDYNFLSWTSMACPHASGVAALLKMHTQNGFLLLLGLQWSQQPTR</sequence>
<dbReference type="Gene3D" id="3.40.50.200">
    <property type="entry name" value="Peptidase S8/S53 domain"/>
    <property type="match status" value="2"/>
</dbReference>
<keyword evidence="6" id="KW-0720">Serine protease</keyword>
<dbReference type="InterPro" id="IPR000209">
    <property type="entry name" value="Peptidase_S8/S53_dom"/>
</dbReference>
<feature type="domain" description="Peptidase S8/S53" evidence="8">
    <location>
        <begin position="149"/>
        <end position="462"/>
    </location>
</feature>
<dbReference type="Gene3D" id="3.30.70.80">
    <property type="entry name" value="Peptidase S8 propeptide/proteinase inhibitor I9"/>
    <property type="match status" value="1"/>
</dbReference>
<evidence type="ECO:0000256" key="3">
    <source>
        <dbReference type="ARBA" id="ARBA00022670"/>
    </source>
</evidence>
<dbReference type="GO" id="GO:0004252">
    <property type="term" value="F:serine-type endopeptidase activity"/>
    <property type="evidence" value="ECO:0007669"/>
    <property type="project" value="InterPro"/>
</dbReference>
<evidence type="ECO:0000256" key="6">
    <source>
        <dbReference type="ARBA" id="ARBA00022825"/>
    </source>
</evidence>
<name>A0AAD7QBA1_QUISA</name>
<dbReference type="GO" id="GO:0005576">
    <property type="term" value="C:extracellular region"/>
    <property type="evidence" value="ECO:0007669"/>
    <property type="project" value="UniProtKB-SubCell"/>
</dbReference>
<dbReference type="KEGG" id="qsa:O6P43_007728"/>
<dbReference type="Pfam" id="PF05922">
    <property type="entry name" value="Inhibitor_I9"/>
    <property type="match status" value="1"/>
</dbReference>
<dbReference type="PROSITE" id="PS51892">
    <property type="entry name" value="SUBTILASE"/>
    <property type="match status" value="1"/>
</dbReference>
<evidence type="ECO:0000259" key="9">
    <source>
        <dbReference type="Pfam" id="PF05922"/>
    </source>
</evidence>
<evidence type="ECO:0000256" key="1">
    <source>
        <dbReference type="ARBA" id="ARBA00004613"/>
    </source>
</evidence>
<evidence type="ECO:0000313" key="10">
    <source>
        <dbReference type="EMBL" id="KAJ7978227.1"/>
    </source>
</evidence>
<evidence type="ECO:0000259" key="8">
    <source>
        <dbReference type="Pfam" id="PF00082"/>
    </source>
</evidence>
<dbReference type="PANTHER" id="PTHR10795">
    <property type="entry name" value="PROPROTEIN CONVERTASE SUBTILISIN/KEXIN"/>
    <property type="match status" value="1"/>
</dbReference>
<evidence type="ECO:0000256" key="4">
    <source>
        <dbReference type="ARBA" id="ARBA00022729"/>
    </source>
</evidence>
<dbReference type="PRINTS" id="PR00723">
    <property type="entry name" value="SUBTILISIN"/>
</dbReference>
<dbReference type="InterPro" id="IPR045051">
    <property type="entry name" value="SBT"/>
</dbReference>
<reference evidence="10" key="1">
    <citation type="journal article" date="2023" name="Science">
        <title>Elucidation of the pathway for biosynthesis of saponin adjuvants from the soapbark tree.</title>
        <authorList>
            <person name="Reed J."/>
            <person name="Orme A."/>
            <person name="El-Demerdash A."/>
            <person name="Owen C."/>
            <person name="Martin L.B.B."/>
            <person name="Misra R.C."/>
            <person name="Kikuchi S."/>
            <person name="Rejzek M."/>
            <person name="Martin A.C."/>
            <person name="Harkess A."/>
            <person name="Leebens-Mack J."/>
            <person name="Louveau T."/>
            <person name="Stephenson M.J."/>
            <person name="Osbourn A."/>
        </authorList>
    </citation>
    <scope>NUCLEOTIDE SEQUENCE</scope>
    <source>
        <strain evidence="10">S10</strain>
    </source>
</reference>
<dbReference type="InterPro" id="IPR015500">
    <property type="entry name" value="Peptidase_S8_subtilisin-rel"/>
</dbReference>
<evidence type="ECO:0000256" key="5">
    <source>
        <dbReference type="ARBA" id="ARBA00022801"/>
    </source>
</evidence>
<comment type="subcellular location">
    <subcellularLocation>
        <location evidence="1">Secreted</location>
    </subcellularLocation>
</comment>